<dbReference type="InterPro" id="IPR048422">
    <property type="entry name" value="NOA1/YqeH-like_C"/>
</dbReference>
<keyword evidence="5" id="KW-1185">Reference proteome</keyword>
<feature type="compositionally biased region" description="Acidic residues" evidence="1">
    <location>
        <begin position="140"/>
        <end position="150"/>
    </location>
</feature>
<dbReference type="AlphaFoldDB" id="A0A9D4TP11"/>
<dbReference type="GO" id="GO:0005525">
    <property type="term" value="F:GTP binding"/>
    <property type="evidence" value="ECO:0007669"/>
    <property type="project" value="InterPro"/>
</dbReference>
<protein>
    <recommendedName>
        <fullName evidence="6">G domain-containing protein</fullName>
    </recommendedName>
</protein>
<dbReference type="SUPFAM" id="SSF52540">
    <property type="entry name" value="P-loop containing nucleoside triphosphate hydrolases"/>
    <property type="match status" value="1"/>
</dbReference>
<dbReference type="InterPro" id="IPR050896">
    <property type="entry name" value="Mito_lipid_metab_GTPase"/>
</dbReference>
<proteinExistence type="predicted"/>
<feature type="region of interest" description="Disordered" evidence="1">
    <location>
        <begin position="121"/>
        <end position="152"/>
    </location>
</feature>
<dbReference type="Proteomes" id="UP001055712">
    <property type="component" value="Unassembled WGS sequence"/>
</dbReference>
<dbReference type="PANTHER" id="PTHR46434">
    <property type="entry name" value="GENETIC INTERACTOR OF PROHIBITINS 3, MITOCHONDRIAL"/>
    <property type="match status" value="1"/>
</dbReference>
<gene>
    <name evidence="4" type="ORF">D9Q98_005177</name>
</gene>
<evidence type="ECO:0000313" key="5">
    <source>
        <dbReference type="Proteomes" id="UP001055712"/>
    </source>
</evidence>
<accession>A0A9D4TP11</accession>
<feature type="domain" description="G" evidence="2">
    <location>
        <begin position="346"/>
        <end position="410"/>
    </location>
</feature>
<feature type="region of interest" description="Disordered" evidence="1">
    <location>
        <begin position="20"/>
        <end position="39"/>
    </location>
</feature>
<evidence type="ECO:0000313" key="4">
    <source>
        <dbReference type="EMBL" id="KAI3430584.1"/>
    </source>
</evidence>
<evidence type="ECO:0000256" key="1">
    <source>
        <dbReference type="SAM" id="MobiDB-lite"/>
    </source>
</evidence>
<dbReference type="CDD" id="cd01855">
    <property type="entry name" value="YqeH"/>
    <property type="match status" value="1"/>
</dbReference>
<evidence type="ECO:0008006" key="6">
    <source>
        <dbReference type="Google" id="ProtNLM"/>
    </source>
</evidence>
<feature type="domain" description="NOA1/YqeH-like C-terminal" evidence="3">
    <location>
        <begin position="464"/>
        <end position="562"/>
    </location>
</feature>
<feature type="region of interest" description="Disordered" evidence="1">
    <location>
        <begin position="577"/>
        <end position="617"/>
    </location>
</feature>
<sequence>MQGLRHLQRIACRAPAIAASSLDETQADSSSSSSSLAGYEADVQIPTHCSGCGVTLQREHPDSPGFFQVPKRLLEAAAIEATLGSAAGLEEDDSELVFDDVGPEAYNGDGDDEAADIRAAADAAEAAAGPVSTSARGPAEQEEEGRDEEQEVKWSAFDDMVESWLGGSKPRGSEVASYAEQEAGAAAGSTVLCARCYSLRHYGSVKSQAAEGELPEFDFERKVGMKIQLQKFRRSVVLCVVDVADFDGSLPRQAIRSILPEDLQQGKLDASRALPLGFRLLVAVNKADLLPKQVTPARLEKWVRKRMTQGGLPKPSTVHIVSSTKQRGVRELLLDLQSAVGERGDVWVVGAQNAGKSSLINAMRQVARLPKEKDVTTAPLPGTTLGMLRVSGLLPSGCKMLDTPGVPHAHQLSGHLTSDEMRMVLPKRPLKPRTFRIGSGQTVTIGGLARLDVLQSPGATLYLSVFVSDEVVCHLGKTETADERYRLHAGTKLTPPLGGEERMGSFPPLQPTEVKLTGDTWKASSIDVAIAGLGWVGVGTCGDAALRVWAPPGVAVTTHDALVPDYARDLERPGFGAALVDTGKGRSEGQPRQGKGGGKQQQGKQPRGGKRAAAVGR</sequence>
<dbReference type="Gene3D" id="3.40.50.300">
    <property type="entry name" value="P-loop containing nucleotide triphosphate hydrolases"/>
    <property type="match status" value="1"/>
</dbReference>
<dbReference type="PANTHER" id="PTHR46434:SF1">
    <property type="entry name" value="GENETIC INTERACTOR OF PROHIBITINS 3, MITOCHONDRIAL"/>
    <property type="match status" value="1"/>
</dbReference>
<reference evidence="4" key="1">
    <citation type="journal article" date="2019" name="Plant J.">
        <title>Chlorella vulgaris genome assembly and annotation reveals the molecular basis for metabolic acclimation to high light conditions.</title>
        <authorList>
            <person name="Cecchin M."/>
            <person name="Marcolungo L."/>
            <person name="Rossato M."/>
            <person name="Girolomoni L."/>
            <person name="Cosentino E."/>
            <person name="Cuine S."/>
            <person name="Li-Beisson Y."/>
            <person name="Delledonne M."/>
            <person name="Ballottari M."/>
        </authorList>
    </citation>
    <scope>NUCLEOTIDE SEQUENCE</scope>
    <source>
        <strain evidence="4">211/11P</strain>
    </source>
</reference>
<dbReference type="Pfam" id="PF21516">
    <property type="entry name" value="YqeH-like_C"/>
    <property type="match status" value="1"/>
</dbReference>
<dbReference type="InterPro" id="IPR006073">
    <property type="entry name" value="GTP-bd"/>
</dbReference>
<evidence type="ECO:0000259" key="3">
    <source>
        <dbReference type="Pfam" id="PF21516"/>
    </source>
</evidence>
<comment type="caution">
    <text evidence="4">The sequence shown here is derived from an EMBL/GenBank/DDBJ whole genome shotgun (WGS) entry which is preliminary data.</text>
</comment>
<reference evidence="4" key="2">
    <citation type="submission" date="2020-11" db="EMBL/GenBank/DDBJ databases">
        <authorList>
            <person name="Cecchin M."/>
            <person name="Marcolungo L."/>
            <person name="Rossato M."/>
            <person name="Girolomoni L."/>
            <person name="Cosentino E."/>
            <person name="Cuine S."/>
            <person name="Li-Beisson Y."/>
            <person name="Delledonne M."/>
            <person name="Ballottari M."/>
        </authorList>
    </citation>
    <scope>NUCLEOTIDE SEQUENCE</scope>
    <source>
        <strain evidence="4">211/11P</strain>
        <tissue evidence="4">Whole cell</tissue>
    </source>
</reference>
<dbReference type="EMBL" id="SIDB01000007">
    <property type="protein sequence ID" value="KAI3430584.1"/>
    <property type="molecule type" value="Genomic_DNA"/>
</dbReference>
<dbReference type="Pfam" id="PF01926">
    <property type="entry name" value="MMR_HSR1"/>
    <property type="match status" value="1"/>
</dbReference>
<evidence type="ECO:0000259" key="2">
    <source>
        <dbReference type="Pfam" id="PF01926"/>
    </source>
</evidence>
<organism evidence="4 5">
    <name type="scientific">Chlorella vulgaris</name>
    <name type="common">Green alga</name>
    <dbReference type="NCBI Taxonomy" id="3077"/>
    <lineage>
        <taxon>Eukaryota</taxon>
        <taxon>Viridiplantae</taxon>
        <taxon>Chlorophyta</taxon>
        <taxon>core chlorophytes</taxon>
        <taxon>Trebouxiophyceae</taxon>
        <taxon>Chlorellales</taxon>
        <taxon>Chlorellaceae</taxon>
        <taxon>Chlorella clade</taxon>
        <taxon>Chlorella</taxon>
    </lineage>
</organism>
<name>A0A9D4TP11_CHLVU</name>
<dbReference type="InterPro" id="IPR027417">
    <property type="entry name" value="P-loop_NTPase"/>
</dbReference>
<dbReference type="GO" id="GO:0005739">
    <property type="term" value="C:mitochondrion"/>
    <property type="evidence" value="ECO:0007669"/>
    <property type="project" value="TreeGrafter"/>
</dbReference>
<dbReference type="OrthoDB" id="1696305at2759"/>